<dbReference type="Proteomes" id="UP000198548">
    <property type="component" value="Unassembled WGS sequence"/>
</dbReference>
<keyword evidence="4" id="KW-1185">Reference proteome</keyword>
<dbReference type="EMBL" id="FOBL01000024">
    <property type="protein sequence ID" value="SEM08707.1"/>
    <property type="molecule type" value="Genomic_DNA"/>
</dbReference>
<proteinExistence type="predicted"/>
<reference evidence="1 4" key="2">
    <citation type="submission" date="2019-07" db="EMBL/GenBank/DDBJ databases">
        <title>Whole genome shotgun sequence of Alkalibacterium putridalgicola NBRC 103243.</title>
        <authorList>
            <person name="Hosoyama A."/>
            <person name="Uohara A."/>
            <person name="Ohji S."/>
            <person name="Ichikawa N."/>
        </authorList>
    </citation>
    <scope>NUCLEOTIDE SEQUENCE [LARGE SCALE GENOMIC DNA]</scope>
    <source>
        <strain evidence="1 4">NBRC 103243</strain>
    </source>
</reference>
<organism evidence="2 3">
    <name type="scientific">Alkalibacterium putridalgicola</name>
    <dbReference type="NCBI Taxonomy" id="426703"/>
    <lineage>
        <taxon>Bacteria</taxon>
        <taxon>Bacillati</taxon>
        <taxon>Bacillota</taxon>
        <taxon>Bacilli</taxon>
        <taxon>Lactobacillales</taxon>
        <taxon>Carnobacteriaceae</taxon>
        <taxon>Alkalibacterium</taxon>
    </lineage>
</organism>
<evidence type="ECO:0000313" key="3">
    <source>
        <dbReference type="Proteomes" id="UP000198548"/>
    </source>
</evidence>
<evidence type="ECO:0000313" key="1">
    <source>
        <dbReference type="EMBL" id="GEK89827.1"/>
    </source>
</evidence>
<reference evidence="2 3" key="1">
    <citation type="submission" date="2016-10" db="EMBL/GenBank/DDBJ databases">
        <authorList>
            <person name="de Groot N.N."/>
        </authorList>
    </citation>
    <scope>NUCLEOTIDE SEQUENCE [LARGE SCALE GENOMIC DNA]</scope>
    <source>
        <strain evidence="2 3">DSM 19182</strain>
    </source>
</reference>
<dbReference type="STRING" id="426703.SAMN04488100_12453"/>
<evidence type="ECO:0000313" key="4">
    <source>
        <dbReference type="Proteomes" id="UP000321425"/>
    </source>
</evidence>
<sequence length="54" mass="5990">MPEAVVVIEEVYTITVDAVDCTSNTDVGRVTNLMLVIEVELKTPKDRDLTIIVQ</sequence>
<evidence type="ECO:0000313" key="2">
    <source>
        <dbReference type="EMBL" id="SEM08707.1"/>
    </source>
</evidence>
<dbReference type="EMBL" id="BJUX01000023">
    <property type="protein sequence ID" value="GEK89827.1"/>
    <property type="molecule type" value="Genomic_DNA"/>
</dbReference>
<accession>A0A1H7VIS6</accession>
<gene>
    <name evidence="1" type="ORF">APU01nite_18660</name>
    <name evidence="2" type="ORF">SAMN04488100_12453</name>
</gene>
<dbReference type="AlphaFoldDB" id="A0A1H7VIS6"/>
<dbReference type="Proteomes" id="UP000321425">
    <property type="component" value="Unassembled WGS sequence"/>
</dbReference>
<protein>
    <submittedName>
        <fullName evidence="2">Uncharacterized protein</fullName>
    </submittedName>
</protein>
<name>A0A1H7VIS6_9LACT</name>